<evidence type="ECO:0000313" key="4">
    <source>
        <dbReference type="WBParaSite" id="HPBE_0002287101-mRNA-1"/>
    </source>
</evidence>
<dbReference type="WBParaSite" id="HPBE_0002287101-mRNA-1">
    <property type="protein sequence ID" value="HPBE_0002287101-mRNA-1"/>
    <property type="gene ID" value="HPBE_0002287101"/>
</dbReference>
<protein>
    <submittedName>
        <fullName evidence="2 4">Uncharacterized protein</fullName>
    </submittedName>
</protein>
<accession>A0A3P8GL55</accession>
<sequence>MGVAKRRGSHLAITQDRTVPARRQQQRFRSRMPGNALPTGSLRSPQKGEGGQGLGAAAAGCLFLARSVLQQAAVSGENAFDGAPKYDAIWSFSPLVALFIKRT</sequence>
<proteinExistence type="predicted"/>
<evidence type="ECO:0000313" key="3">
    <source>
        <dbReference type="Proteomes" id="UP000050761"/>
    </source>
</evidence>
<evidence type="ECO:0000313" key="2">
    <source>
        <dbReference type="EMBL" id="VDP35193.1"/>
    </source>
</evidence>
<dbReference type="Proteomes" id="UP000050761">
    <property type="component" value="Unassembled WGS sequence"/>
</dbReference>
<accession>A0A183GJL6</accession>
<keyword evidence="3" id="KW-1185">Reference proteome</keyword>
<organism evidence="3 4">
    <name type="scientific">Heligmosomoides polygyrus</name>
    <name type="common">Parasitic roundworm</name>
    <dbReference type="NCBI Taxonomy" id="6339"/>
    <lineage>
        <taxon>Eukaryota</taxon>
        <taxon>Metazoa</taxon>
        <taxon>Ecdysozoa</taxon>
        <taxon>Nematoda</taxon>
        <taxon>Chromadorea</taxon>
        <taxon>Rhabditida</taxon>
        <taxon>Rhabditina</taxon>
        <taxon>Rhabditomorpha</taxon>
        <taxon>Strongyloidea</taxon>
        <taxon>Heligmosomidae</taxon>
        <taxon>Heligmosomoides</taxon>
    </lineage>
</organism>
<gene>
    <name evidence="2" type="ORF">HPBE_LOCUS22870</name>
</gene>
<name>A0A183GJL6_HELPZ</name>
<dbReference type="AlphaFoldDB" id="A0A183GJL6"/>
<reference evidence="2 3" key="1">
    <citation type="submission" date="2018-11" db="EMBL/GenBank/DDBJ databases">
        <authorList>
            <consortium name="Pathogen Informatics"/>
        </authorList>
    </citation>
    <scope>NUCLEOTIDE SEQUENCE [LARGE SCALE GENOMIC DNA]</scope>
</reference>
<reference evidence="4" key="2">
    <citation type="submission" date="2019-09" db="UniProtKB">
        <authorList>
            <consortium name="WormBaseParasite"/>
        </authorList>
    </citation>
    <scope>IDENTIFICATION</scope>
</reference>
<evidence type="ECO:0000256" key="1">
    <source>
        <dbReference type="SAM" id="MobiDB-lite"/>
    </source>
</evidence>
<dbReference type="EMBL" id="UZAH01034444">
    <property type="protein sequence ID" value="VDP35193.1"/>
    <property type="molecule type" value="Genomic_DNA"/>
</dbReference>
<feature type="region of interest" description="Disordered" evidence="1">
    <location>
        <begin position="1"/>
        <end position="51"/>
    </location>
</feature>